<dbReference type="EMBL" id="CAJGYO010000010">
    <property type="protein sequence ID" value="CAD6255869.1"/>
    <property type="molecule type" value="Genomic_DNA"/>
</dbReference>
<evidence type="ECO:0000259" key="7">
    <source>
        <dbReference type="PROSITE" id="PS50011"/>
    </source>
</evidence>
<feature type="domain" description="Protein kinase" evidence="7">
    <location>
        <begin position="1"/>
        <end position="359"/>
    </location>
</feature>
<evidence type="ECO:0000256" key="1">
    <source>
        <dbReference type="ARBA" id="ARBA00022527"/>
    </source>
</evidence>
<keyword evidence="9" id="KW-1185">Reference proteome</keyword>
<dbReference type="InterPro" id="IPR008271">
    <property type="entry name" value="Ser/Thr_kinase_AS"/>
</dbReference>
<accession>A0A811QIB7</accession>
<comment type="caution">
    <text evidence="8">The sequence shown here is derived from an EMBL/GenBank/DDBJ whole genome shotgun (WGS) entry which is preliminary data.</text>
</comment>
<dbReference type="GO" id="GO:0005886">
    <property type="term" value="C:plasma membrane"/>
    <property type="evidence" value="ECO:0007669"/>
    <property type="project" value="TreeGrafter"/>
</dbReference>
<dbReference type="Gene3D" id="1.20.930.20">
    <property type="entry name" value="Adaptor protein Cbl, N-terminal domain"/>
    <property type="match status" value="1"/>
</dbReference>
<gene>
    <name evidence="8" type="ORF">NCGR_LOCUS39396</name>
</gene>
<dbReference type="GO" id="GO:0005524">
    <property type="term" value="F:ATP binding"/>
    <property type="evidence" value="ECO:0007669"/>
    <property type="project" value="UniProtKB-KW"/>
</dbReference>
<dbReference type="SMART" id="SM00220">
    <property type="entry name" value="S_TKc"/>
    <property type="match status" value="1"/>
</dbReference>
<dbReference type="GO" id="GO:0004674">
    <property type="term" value="F:protein serine/threonine kinase activity"/>
    <property type="evidence" value="ECO:0007669"/>
    <property type="project" value="UniProtKB-KW"/>
</dbReference>
<proteinExistence type="predicted"/>
<dbReference type="Proteomes" id="UP000604825">
    <property type="component" value="Unassembled WGS sequence"/>
</dbReference>
<name>A0A811QIB7_9POAL</name>
<dbReference type="AlphaFoldDB" id="A0A811QIB7"/>
<evidence type="ECO:0000256" key="4">
    <source>
        <dbReference type="ARBA" id="ARBA00022777"/>
    </source>
</evidence>
<dbReference type="Gene3D" id="1.10.510.10">
    <property type="entry name" value="Transferase(Phosphotransferase) domain 1"/>
    <property type="match status" value="1"/>
</dbReference>
<evidence type="ECO:0000256" key="6">
    <source>
        <dbReference type="SAM" id="MobiDB-lite"/>
    </source>
</evidence>
<dbReference type="PANTHER" id="PTHR27002">
    <property type="entry name" value="RECEPTOR-LIKE SERINE/THREONINE-PROTEIN KINASE SD1-8"/>
    <property type="match status" value="1"/>
</dbReference>
<keyword evidence="2" id="KW-0808">Transferase</keyword>
<protein>
    <recommendedName>
        <fullName evidence="7">Protein kinase domain-containing protein</fullName>
    </recommendedName>
</protein>
<dbReference type="PROSITE" id="PS50011">
    <property type="entry name" value="PROTEIN_KINASE_DOM"/>
    <property type="match status" value="1"/>
</dbReference>
<evidence type="ECO:0000313" key="9">
    <source>
        <dbReference type="Proteomes" id="UP000604825"/>
    </source>
</evidence>
<dbReference type="CDD" id="cd21037">
    <property type="entry name" value="MLKL_NTD"/>
    <property type="match status" value="1"/>
</dbReference>
<dbReference type="InterPro" id="IPR011009">
    <property type="entry name" value="Kinase-like_dom_sf"/>
</dbReference>
<keyword evidence="1" id="KW-0723">Serine/threonine-protein kinase</keyword>
<evidence type="ECO:0000313" key="8">
    <source>
        <dbReference type="EMBL" id="CAD6255869.1"/>
    </source>
</evidence>
<feature type="region of interest" description="Disordered" evidence="6">
    <location>
        <begin position="126"/>
        <end position="147"/>
    </location>
</feature>
<reference evidence="8" key="1">
    <citation type="submission" date="2020-10" db="EMBL/GenBank/DDBJ databases">
        <authorList>
            <person name="Han B."/>
            <person name="Lu T."/>
            <person name="Zhao Q."/>
            <person name="Huang X."/>
            <person name="Zhao Y."/>
        </authorList>
    </citation>
    <scope>NUCLEOTIDE SEQUENCE</scope>
</reference>
<evidence type="ECO:0000256" key="3">
    <source>
        <dbReference type="ARBA" id="ARBA00022741"/>
    </source>
</evidence>
<dbReference type="PANTHER" id="PTHR27002:SF943">
    <property type="entry name" value="PROTEIN KINASE DOMAIN-CONTAINING PROTEIN"/>
    <property type="match status" value="1"/>
</dbReference>
<keyword evidence="4" id="KW-0418">Kinase</keyword>
<evidence type="ECO:0000256" key="5">
    <source>
        <dbReference type="ARBA" id="ARBA00022840"/>
    </source>
</evidence>
<dbReference type="InterPro" id="IPR000719">
    <property type="entry name" value="Prot_kinase_dom"/>
</dbReference>
<dbReference type="InterPro" id="IPR036537">
    <property type="entry name" value="Adaptor_Cbl_N_dom_sf"/>
</dbReference>
<dbReference type="GO" id="GO:0007166">
    <property type="term" value="P:cell surface receptor signaling pathway"/>
    <property type="evidence" value="ECO:0007669"/>
    <property type="project" value="InterPro"/>
</dbReference>
<sequence length="359" mass="40472">MADPVGTTKQVVKIVLAIRTAVQTVRRNEECREIEQLATRVSRILSRLQETESDPAMDGAMAELEKSLDRDLKLVTTCQKRSAMHRICAAGAMARQLRRVQDDILRQLMLGVFATPTQLTLSLNMLQQPGAGAPPPRSQRPSSLGAGSSRLHWSSVFQIIQGIAHGVKIRHDRFIVHLDLKPSNVLLDSDFNPKIADFGVARELNLRGNEYFDDNFVAGTIGYMAPEYYVGRPAHSMSKPEYYGDRWLTPSMSEGASLMKRDVYGFGATLLDILSGMCISEAARRQPSLEWAWNVQQASRMNFLKNNTRQMEKLFDPSLCENSDLKMIRRCIGIGLLCTQEKPNDRPTMWEILDMLDRK</sequence>
<dbReference type="OrthoDB" id="648875at2759"/>
<dbReference type="InterPro" id="IPR059179">
    <property type="entry name" value="MLKL-like_MCAfunc"/>
</dbReference>
<dbReference type="Pfam" id="PF00069">
    <property type="entry name" value="Pkinase"/>
    <property type="match status" value="1"/>
</dbReference>
<keyword evidence="5" id="KW-0067">ATP-binding</keyword>
<evidence type="ECO:0000256" key="2">
    <source>
        <dbReference type="ARBA" id="ARBA00022679"/>
    </source>
</evidence>
<dbReference type="SUPFAM" id="SSF56112">
    <property type="entry name" value="Protein kinase-like (PK-like)"/>
    <property type="match status" value="1"/>
</dbReference>
<organism evidence="8 9">
    <name type="scientific">Miscanthus lutarioriparius</name>
    <dbReference type="NCBI Taxonomy" id="422564"/>
    <lineage>
        <taxon>Eukaryota</taxon>
        <taxon>Viridiplantae</taxon>
        <taxon>Streptophyta</taxon>
        <taxon>Embryophyta</taxon>
        <taxon>Tracheophyta</taxon>
        <taxon>Spermatophyta</taxon>
        <taxon>Magnoliopsida</taxon>
        <taxon>Liliopsida</taxon>
        <taxon>Poales</taxon>
        <taxon>Poaceae</taxon>
        <taxon>PACMAD clade</taxon>
        <taxon>Panicoideae</taxon>
        <taxon>Andropogonodae</taxon>
        <taxon>Andropogoneae</taxon>
        <taxon>Saccharinae</taxon>
        <taxon>Miscanthus</taxon>
    </lineage>
</organism>
<dbReference type="PROSITE" id="PS00108">
    <property type="entry name" value="PROTEIN_KINASE_ST"/>
    <property type="match status" value="1"/>
</dbReference>
<keyword evidence="3" id="KW-0547">Nucleotide-binding</keyword>